<feature type="compositionally biased region" description="Basic residues" evidence="1">
    <location>
        <begin position="999"/>
        <end position="1010"/>
    </location>
</feature>
<dbReference type="PANTHER" id="PTHR24348">
    <property type="entry name" value="SERINE/THREONINE-PROTEIN KINASE UNC-51-RELATED"/>
    <property type="match status" value="1"/>
</dbReference>
<feature type="region of interest" description="Disordered" evidence="1">
    <location>
        <begin position="898"/>
        <end position="923"/>
    </location>
</feature>
<feature type="compositionally biased region" description="Polar residues" evidence="1">
    <location>
        <begin position="295"/>
        <end position="304"/>
    </location>
</feature>
<feature type="compositionally biased region" description="Polar residues" evidence="1">
    <location>
        <begin position="398"/>
        <end position="417"/>
    </location>
</feature>
<dbReference type="InterPro" id="IPR045269">
    <property type="entry name" value="Atg1-like"/>
</dbReference>
<name>A0A286UCS2_9AGAM</name>
<feature type="compositionally biased region" description="Polar residues" evidence="1">
    <location>
        <begin position="367"/>
        <end position="376"/>
    </location>
</feature>
<dbReference type="AlphaFoldDB" id="A0A286UCS2"/>
<feature type="compositionally biased region" description="Low complexity" evidence="1">
    <location>
        <begin position="324"/>
        <end position="337"/>
    </location>
</feature>
<dbReference type="InParanoid" id="A0A286UCS2"/>
<dbReference type="PANTHER" id="PTHR24348:SF68">
    <property type="entry name" value="SERINE_THREONINE-PROTEIN KINASE ATG1C"/>
    <property type="match status" value="1"/>
</dbReference>
<dbReference type="PROSITE" id="PS50011">
    <property type="entry name" value="PROTEIN_KINASE_DOM"/>
    <property type="match status" value="1"/>
</dbReference>
<evidence type="ECO:0000313" key="3">
    <source>
        <dbReference type="EMBL" id="PAV17348.1"/>
    </source>
</evidence>
<keyword evidence="3" id="KW-0808">Transferase</keyword>
<keyword evidence="4" id="KW-1185">Reference proteome</keyword>
<feature type="region of interest" description="Disordered" evidence="1">
    <location>
        <begin position="973"/>
        <end position="1024"/>
    </location>
</feature>
<feature type="compositionally biased region" description="Polar residues" evidence="1">
    <location>
        <begin position="941"/>
        <end position="953"/>
    </location>
</feature>
<feature type="domain" description="Protein kinase" evidence="2">
    <location>
        <begin position="30"/>
        <end position="282"/>
    </location>
</feature>
<dbReference type="STRING" id="2282107.A0A286UCS2"/>
<dbReference type="SMART" id="SM00220">
    <property type="entry name" value="S_TKc"/>
    <property type="match status" value="1"/>
</dbReference>
<comment type="caution">
    <text evidence="3">The sequence shown here is derived from an EMBL/GenBank/DDBJ whole genome shotgun (WGS) entry which is preliminary data.</text>
</comment>
<evidence type="ECO:0000313" key="4">
    <source>
        <dbReference type="Proteomes" id="UP000217199"/>
    </source>
</evidence>
<dbReference type="Proteomes" id="UP000217199">
    <property type="component" value="Unassembled WGS sequence"/>
</dbReference>
<dbReference type="Gene3D" id="1.10.510.10">
    <property type="entry name" value="Transferase(Phosphotransferase) domain 1"/>
    <property type="match status" value="1"/>
</dbReference>
<organism evidence="3 4">
    <name type="scientific">Pyrrhoderma noxium</name>
    <dbReference type="NCBI Taxonomy" id="2282107"/>
    <lineage>
        <taxon>Eukaryota</taxon>
        <taxon>Fungi</taxon>
        <taxon>Dikarya</taxon>
        <taxon>Basidiomycota</taxon>
        <taxon>Agaricomycotina</taxon>
        <taxon>Agaricomycetes</taxon>
        <taxon>Hymenochaetales</taxon>
        <taxon>Hymenochaetaceae</taxon>
        <taxon>Pyrrhoderma</taxon>
    </lineage>
</organism>
<feature type="region of interest" description="Disordered" evidence="1">
    <location>
        <begin position="939"/>
        <end position="958"/>
    </location>
</feature>
<dbReference type="GO" id="GO:0005737">
    <property type="term" value="C:cytoplasm"/>
    <property type="evidence" value="ECO:0007669"/>
    <property type="project" value="TreeGrafter"/>
</dbReference>
<dbReference type="InterPro" id="IPR011009">
    <property type="entry name" value="Kinase-like_dom_sf"/>
</dbReference>
<evidence type="ECO:0000256" key="1">
    <source>
        <dbReference type="SAM" id="MobiDB-lite"/>
    </source>
</evidence>
<sequence>MATITTVTSAKTPSDKDVYSISDTQLAQRLRFVREIGAGNWGCVWLCSPKSAEPQTAYNRPARSFPMERNEDHSRFKTRPSSFNYPIPLVYYHTFFCHNHNGILASSYSSGSPETKARGWFRCLLSAVHFLHKRGVVHNDIKPANILLSTKKVPMLVDFGFAEKYEQGARRAFMSNLAYGTPEYLSPERARGNLHDTRKSDMWSLGITFFEILVGRTPFEYVEGEKFTTPEDLERYWSRTVKGKWVGEWKMSEGIERMLRKMISPKADARCTASDAMKDPYWTEQLESRPALSPAASTNPIKTPSRTRKQDAKLTTPSSKDNYRSPSSSSIPRSAARPTRRVTPLGLPPIEGSPHTLRTKSSRKTIDSSNSPSSRVQKARTPFTRKAIPPLSDENKPPGSSTTTRGRVSEKGSSVQSRRGRVLVDSTSRACNVDRAGSSASMRDRIKTKPQMTTTTPAASRLGSGSYDRVKAFERLKQLERRKFLEEEEEEMEEMERDSVDHEDVKEKEPEAVPEAVPELEPDSEPVQEDPPESPIVEVFDTVPEKARSSVLPAKQSSACMTSYSVGGLSAVTKVDPHAKVPKTVDSSYTLLSDFKGTLVDRQFPDDFVHVEVDGIPFDELARSSKESTSRFLKHGLKVSVDKTLNLYKTSLGRINIKKSSKRASDELDQKVSKRESWENDIIQNAHAPSPITRYSLHQDQNEASLEDTKIDRLSSWVRNVEQVVREAKEGLVPTSVTPTPLPVRPVHRAQAPPRVTRVPRTPRKILKADQIFRTGDSPIESPTESKPVIAIEEPKDVKESNFASDKLTTGPATGLAPLTPNKRRATISISPRKMISSLQGSPSKRREKAKSSGNLTSMVRPISPFNQIQKELEKEEVKATPNLSELLDRSVFIARTGSTAPHDEESAKPEPATTGHVPQQPRLSTSLNMLKAVPVANALRESSSSPVLNGTPQKKHDGVYDRLRSTVNAKRIGRNLNSEVSTPSTSTKLLVPPSTQKKGSRLFGTKHGRSTSEELAPSTGASAGSDDLGFMSLSFSHSASFREDASKSVNAVRKAFKAIVTGKSASRRQGKVPL</sequence>
<dbReference type="GO" id="GO:0004674">
    <property type="term" value="F:protein serine/threonine kinase activity"/>
    <property type="evidence" value="ECO:0007669"/>
    <property type="project" value="InterPro"/>
</dbReference>
<feature type="region of interest" description="Disordered" evidence="1">
    <location>
        <begin position="286"/>
        <end position="463"/>
    </location>
</feature>
<keyword evidence="3" id="KW-0418">Kinase</keyword>
<feature type="compositionally biased region" description="Acidic residues" evidence="1">
    <location>
        <begin position="518"/>
        <end position="532"/>
    </location>
</feature>
<dbReference type="GO" id="GO:0005524">
    <property type="term" value="F:ATP binding"/>
    <property type="evidence" value="ECO:0007669"/>
    <property type="project" value="InterPro"/>
</dbReference>
<feature type="compositionally biased region" description="Polar residues" evidence="1">
    <location>
        <begin position="976"/>
        <end position="998"/>
    </location>
</feature>
<dbReference type="InterPro" id="IPR000719">
    <property type="entry name" value="Prot_kinase_dom"/>
</dbReference>
<reference evidence="3 4" key="1">
    <citation type="journal article" date="2017" name="Mol. Ecol.">
        <title>Comparative and population genomic landscape of Phellinus noxius: A hypervariable fungus causing root rot in trees.</title>
        <authorList>
            <person name="Chung C.L."/>
            <person name="Lee T.J."/>
            <person name="Akiba M."/>
            <person name="Lee H.H."/>
            <person name="Kuo T.H."/>
            <person name="Liu D."/>
            <person name="Ke H.M."/>
            <person name="Yokoi T."/>
            <person name="Roa M.B."/>
            <person name="Lu M.J."/>
            <person name="Chang Y.Y."/>
            <person name="Ann P.J."/>
            <person name="Tsai J.N."/>
            <person name="Chen C.Y."/>
            <person name="Tzean S.S."/>
            <person name="Ota Y."/>
            <person name="Hattori T."/>
            <person name="Sahashi N."/>
            <person name="Liou R.F."/>
            <person name="Kikuchi T."/>
            <person name="Tsai I.J."/>
        </authorList>
    </citation>
    <scope>NUCLEOTIDE SEQUENCE [LARGE SCALE GENOMIC DNA]</scope>
    <source>
        <strain evidence="3 4">FFPRI411160</strain>
    </source>
</reference>
<feature type="region of interest" description="Disordered" evidence="1">
    <location>
        <begin position="794"/>
        <end position="863"/>
    </location>
</feature>
<dbReference type="InterPro" id="IPR008271">
    <property type="entry name" value="Ser/Thr_kinase_AS"/>
</dbReference>
<feature type="compositionally biased region" description="Acidic residues" evidence="1">
    <location>
        <begin position="486"/>
        <end position="496"/>
    </location>
</feature>
<proteinExistence type="predicted"/>
<protein>
    <submittedName>
        <fullName evidence="3">Map microtubule affinity-regulating kinase 4 isoform 2</fullName>
    </submittedName>
</protein>
<gene>
    <name evidence="3" type="ORF">PNOK_0741200</name>
</gene>
<feature type="region of interest" description="Disordered" evidence="1">
    <location>
        <begin position="486"/>
        <end position="535"/>
    </location>
</feature>
<accession>A0A286UCS2</accession>
<dbReference type="Pfam" id="PF00069">
    <property type="entry name" value="Pkinase"/>
    <property type="match status" value="1"/>
</dbReference>
<evidence type="ECO:0000259" key="2">
    <source>
        <dbReference type="PROSITE" id="PS50011"/>
    </source>
</evidence>
<dbReference type="EMBL" id="NBII01000007">
    <property type="protein sequence ID" value="PAV17348.1"/>
    <property type="molecule type" value="Genomic_DNA"/>
</dbReference>
<dbReference type="PROSITE" id="PS00108">
    <property type="entry name" value="PROTEIN_KINASE_ST"/>
    <property type="match status" value="1"/>
</dbReference>
<dbReference type="SUPFAM" id="SSF56112">
    <property type="entry name" value="Protein kinase-like (PK-like)"/>
    <property type="match status" value="1"/>
</dbReference>
<feature type="compositionally biased region" description="Basic and acidic residues" evidence="1">
    <location>
        <begin position="497"/>
        <end position="511"/>
    </location>
</feature>
<dbReference type="OrthoDB" id="68483at2759"/>
<feature type="compositionally biased region" description="Polar residues" evidence="1">
    <location>
        <begin position="802"/>
        <end position="812"/>
    </location>
</feature>
<dbReference type="GO" id="GO:0010506">
    <property type="term" value="P:regulation of autophagy"/>
    <property type="evidence" value="ECO:0007669"/>
    <property type="project" value="InterPro"/>
</dbReference>